<name>M9R9I6_9RHOB</name>
<dbReference type="PANTHER" id="PTHR30376:SF3">
    <property type="entry name" value="RNA POLYMERASE SIGMA FACTOR RPOH"/>
    <property type="match status" value="1"/>
</dbReference>
<evidence type="ECO:0000313" key="9">
    <source>
        <dbReference type="EMBL" id="AGI69329.1"/>
    </source>
</evidence>
<dbReference type="Pfam" id="PF04542">
    <property type="entry name" value="Sigma70_r2"/>
    <property type="match status" value="1"/>
</dbReference>
<reference evidence="9 10" key="1">
    <citation type="journal article" date="2013" name="PLoS ONE">
        <title>Poles Apart: Arctic and Antarctic Octadecabacter strains Share High Genome Plasticity and a New Type of Xanthorhodopsin.</title>
        <authorList>
            <person name="Vollmers J."/>
            <person name="Voget S."/>
            <person name="Dietrich S."/>
            <person name="Gollnow K."/>
            <person name="Smits M."/>
            <person name="Meyer K."/>
            <person name="Brinkhoff T."/>
            <person name="Simon M."/>
            <person name="Daniel R."/>
        </authorList>
    </citation>
    <scope>NUCLEOTIDE SEQUENCE [LARGE SCALE GENOMIC DNA]</scope>
    <source>
        <strain evidence="9 10">307</strain>
    </source>
</reference>
<keyword evidence="10" id="KW-1185">Reference proteome</keyword>
<keyword evidence="4" id="KW-0238">DNA-binding</keyword>
<dbReference type="Gene3D" id="1.20.120.1810">
    <property type="match status" value="1"/>
</dbReference>
<evidence type="ECO:0000256" key="2">
    <source>
        <dbReference type="ARBA" id="ARBA00023015"/>
    </source>
</evidence>
<keyword evidence="3" id="KW-0731">Sigma factor</keyword>
<dbReference type="SUPFAM" id="SSF88659">
    <property type="entry name" value="Sigma3 and sigma4 domains of RNA polymerase sigma factors"/>
    <property type="match status" value="1"/>
</dbReference>
<evidence type="ECO:0000256" key="3">
    <source>
        <dbReference type="ARBA" id="ARBA00023082"/>
    </source>
</evidence>
<dbReference type="Proteomes" id="UP000005307">
    <property type="component" value="Chromosome"/>
</dbReference>
<dbReference type="InterPro" id="IPR013324">
    <property type="entry name" value="RNA_pol_sigma_r3/r4-like"/>
</dbReference>
<dbReference type="InterPro" id="IPR007630">
    <property type="entry name" value="RNA_pol_sigma70_r4"/>
</dbReference>
<evidence type="ECO:0000313" key="10">
    <source>
        <dbReference type="Proteomes" id="UP000005307"/>
    </source>
</evidence>
<feature type="region of interest" description="Disordered" evidence="6">
    <location>
        <begin position="1"/>
        <end position="20"/>
    </location>
</feature>
<dbReference type="NCBIfam" id="NF005143">
    <property type="entry name" value="PRK06596.1"/>
    <property type="match status" value="1"/>
</dbReference>
<dbReference type="EMBL" id="CP003740">
    <property type="protein sequence ID" value="AGI69329.1"/>
    <property type="molecule type" value="Genomic_DNA"/>
</dbReference>
<feature type="domain" description="RNA polymerase sigma-70 region 2" evidence="7">
    <location>
        <begin position="66"/>
        <end position="134"/>
    </location>
</feature>
<evidence type="ECO:0000256" key="6">
    <source>
        <dbReference type="SAM" id="MobiDB-lite"/>
    </source>
</evidence>
<keyword evidence="2" id="KW-0805">Transcription regulation</keyword>
<dbReference type="eggNOG" id="COG0568">
    <property type="taxonomic scope" value="Bacteria"/>
</dbReference>
<dbReference type="GO" id="GO:0016987">
    <property type="term" value="F:sigma factor activity"/>
    <property type="evidence" value="ECO:0007669"/>
    <property type="project" value="UniProtKB-KW"/>
</dbReference>
<dbReference type="InterPro" id="IPR000943">
    <property type="entry name" value="RNA_pol_sigma70"/>
</dbReference>
<evidence type="ECO:0000256" key="5">
    <source>
        <dbReference type="ARBA" id="ARBA00023163"/>
    </source>
</evidence>
<dbReference type="GO" id="GO:0006352">
    <property type="term" value="P:DNA-templated transcription initiation"/>
    <property type="evidence" value="ECO:0007669"/>
    <property type="project" value="InterPro"/>
</dbReference>
<dbReference type="AlphaFoldDB" id="M9R9I6"/>
<keyword evidence="5" id="KW-0804">Transcription</keyword>
<organism evidence="9 10">
    <name type="scientific">Octadecabacter antarcticus 307</name>
    <dbReference type="NCBI Taxonomy" id="391626"/>
    <lineage>
        <taxon>Bacteria</taxon>
        <taxon>Pseudomonadati</taxon>
        <taxon>Pseudomonadota</taxon>
        <taxon>Alphaproteobacteria</taxon>
        <taxon>Rhodobacterales</taxon>
        <taxon>Roseobacteraceae</taxon>
        <taxon>Octadecabacter</taxon>
    </lineage>
</organism>
<dbReference type="KEGG" id="oat:OAN307_c38930"/>
<feature type="domain" description="RNA polymerase sigma-70 region 4" evidence="8">
    <location>
        <begin position="248"/>
        <end position="299"/>
    </location>
</feature>
<dbReference type="GO" id="GO:0003677">
    <property type="term" value="F:DNA binding"/>
    <property type="evidence" value="ECO:0007669"/>
    <property type="project" value="UniProtKB-KW"/>
</dbReference>
<protein>
    <submittedName>
        <fullName evidence="9">RNA polymerase sigma-32 factor 2</fullName>
    </submittedName>
</protein>
<dbReference type="STRING" id="391626.OAN307_c38930"/>
<accession>M9R9I6</accession>
<dbReference type="Pfam" id="PF04545">
    <property type="entry name" value="Sigma70_r4"/>
    <property type="match status" value="1"/>
</dbReference>
<evidence type="ECO:0000256" key="4">
    <source>
        <dbReference type="ARBA" id="ARBA00023125"/>
    </source>
</evidence>
<sequence>MRKQNSTKRKALRRRSKGMRHMAINQSDDRALTRKAMKAELLDAETELALAYAWRDERDEQALHRLITAYMRLAISMASKFRRYGAPMNDLIQEASLGLMKAADKFDPDRGVRFSTYAVWWIKASIQDHVMRNWSMVRTGSTSSQKSLFFNLRRVQARLEREAMKRGETLDRHDMRQMIATEVGVPLRDVEMMEGRLSGSDFSLNATQSSEDEGREWIDALEDDGEQAAETVQNSHDTDTLRQWLLTALTALSDREQFIVRERKLRDAPRTLESLGTELGLSKERVRQLEAAAFGKMRKSLEGQSHEVHNFLA</sequence>
<evidence type="ECO:0000259" key="8">
    <source>
        <dbReference type="Pfam" id="PF04545"/>
    </source>
</evidence>
<dbReference type="InterPro" id="IPR014284">
    <property type="entry name" value="RNA_pol_sigma-70_dom"/>
</dbReference>
<dbReference type="Gene3D" id="1.20.140.160">
    <property type="match status" value="1"/>
</dbReference>
<evidence type="ECO:0000259" key="7">
    <source>
        <dbReference type="Pfam" id="PF04542"/>
    </source>
</evidence>
<dbReference type="NCBIfam" id="NF005693">
    <property type="entry name" value="PRK07500.1"/>
    <property type="match status" value="1"/>
</dbReference>
<dbReference type="HOGENOM" id="CLU_014793_3_5_5"/>
<dbReference type="PRINTS" id="PR00046">
    <property type="entry name" value="SIGMA70FCT"/>
</dbReference>
<dbReference type="PANTHER" id="PTHR30376">
    <property type="entry name" value="SIGMA FACTOR RPOH HEAT SHOCK RELATED"/>
    <property type="match status" value="1"/>
</dbReference>
<evidence type="ECO:0000256" key="1">
    <source>
        <dbReference type="ARBA" id="ARBA00007788"/>
    </source>
</evidence>
<dbReference type="InterPro" id="IPR050813">
    <property type="entry name" value="Sigma-70_Factor"/>
</dbReference>
<comment type="similarity">
    <text evidence="1">Belongs to the sigma-70 factor family.</text>
</comment>
<gene>
    <name evidence="9" type="primary">rpoH2</name>
    <name evidence="9" type="ORF">OAN307_c38930</name>
</gene>
<proteinExistence type="inferred from homology"/>
<dbReference type="InterPro" id="IPR007627">
    <property type="entry name" value="RNA_pol_sigma70_r2"/>
</dbReference>
<dbReference type="InterPro" id="IPR013325">
    <property type="entry name" value="RNA_pol_sigma_r2"/>
</dbReference>
<dbReference type="NCBIfam" id="TIGR02937">
    <property type="entry name" value="sigma70-ECF"/>
    <property type="match status" value="1"/>
</dbReference>
<dbReference type="SUPFAM" id="SSF88946">
    <property type="entry name" value="Sigma2 domain of RNA polymerase sigma factors"/>
    <property type="match status" value="1"/>
</dbReference>